<dbReference type="Proteomes" id="UP001219933">
    <property type="component" value="Chromosome 5"/>
</dbReference>
<feature type="compositionally biased region" description="Polar residues" evidence="3">
    <location>
        <begin position="457"/>
        <end position="471"/>
    </location>
</feature>
<feature type="compositionally biased region" description="Pro residues" evidence="3">
    <location>
        <begin position="1199"/>
        <end position="1210"/>
    </location>
</feature>
<feature type="compositionally biased region" description="Basic and acidic residues" evidence="3">
    <location>
        <begin position="484"/>
        <end position="496"/>
    </location>
</feature>
<evidence type="ECO:0000256" key="2">
    <source>
        <dbReference type="PROSITE-ProRule" id="PRU00192"/>
    </source>
</evidence>
<feature type="compositionally biased region" description="Low complexity" evidence="3">
    <location>
        <begin position="1174"/>
        <end position="1198"/>
    </location>
</feature>
<dbReference type="PROSITE" id="PS50002">
    <property type="entry name" value="SH3"/>
    <property type="match status" value="1"/>
</dbReference>
<keyword evidence="6" id="KW-1185">Reference proteome</keyword>
<proteinExistence type="predicted"/>
<keyword evidence="1 2" id="KW-0728">SH3 domain</keyword>
<feature type="compositionally biased region" description="Low complexity" evidence="3">
    <location>
        <begin position="175"/>
        <end position="191"/>
    </location>
</feature>
<feature type="compositionally biased region" description="Low complexity" evidence="3">
    <location>
        <begin position="785"/>
        <end position="798"/>
    </location>
</feature>
<feature type="compositionally biased region" description="Polar residues" evidence="3">
    <location>
        <begin position="1224"/>
        <end position="1237"/>
    </location>
</feature>
<feature type="compositionally biased region" description="Low complexity" evidence="3">
    <location>
        <begin position="768"/>
        <end position="779"/>
    </location>
</feature>
<reference evidence="5" key="1">
    <citation type="submission" date="2023-03" db="EMBL/GenBank/DDBJ databases">
        <title>Mating type loci evolution in Malassezia.</title>
        <authorList>
            <person name="Coelho M.A."/>
        </authorList>
    </citation>
    <scope>NUCLEOTIDE SEQUENCE</scope>
    <source>
        <strain evidence="5">CBS 11721</strain>
    </source>
</reference>
<feature type="compositionally biased region" description="Low complexity" evidence="3">
    <location>
        <begin position="115"/>
        <end position="156"/>
    </location>
</feature>
<feature type="compositionally biased region" description="Low complexity" evidence="3">
    <location>
        <begin position="660"/>
        <end position="682"/>
    </location>
</feature>
<feature type="compositionally biased region" description="Low complexity" evidence="3">
    <location>
        <begin position="406"/>
        <end position="422"/>
    </location>
</feature>
<accession>A0AAF0EX50</accession>
<evidence type="ECO:0000259" key="4">
    <source>
        <dbReference type="PROSITE" id="PS50002"/>
    </source>
</evidence>
<feature type="compositionally biased region" description="Basic and acidic residues" evidence="3">
    <location>
        <begin position="1115"/>
        <end position="1130"/>
    </location>
</feature>
<dbReference type="SUPFAM" id="SSF50044">
    <property type="entry name" value="SH3-domain"/>
    <property type="match status" value="1"/>
</dbReference>
<dbReference type="InterPro" id="IPR036028">
    <property type="entry name" value="SH3-like_dom_sf"/>
</dbReference>
<feature type="compositionally biased region" description="Pro residues" evidence="3">
    <location>
        <begin position="926"/>
        <end position="936"/>
    </location>
</feature>
<evidence type="ECO:0000313" key="5">
    <source>
        <dbReference type="EMBL" id="WFD36635.1"/>
    </source>
</evidence>
<feature type="compositionally biased region" description="Low complexity" evidence="3">
    <location>
        <begin position="199"/>
        <end position="210"/>
    </location>
</feature>
<dbReference type="EMBL" id="CP119881">
    <property type="protein sequence ID" value="WFD36635.1"/>
    <property type="molecule type" value="Genomic_DNA"/>
</dbReference>
<sequence>MAVNKHSCSHEHDLELNVGDDVRVIDYAPDKDSSWLVGETADGRQGIFPESAIQRKDAPAAAVPAQVGAAEEHSPVDKEVSGAPSVATQVPDEAAKAEEEAVSQDAVGATAVPLAGDAAGTPTDTAPSVPTDAPADPAATPTATPAQDTDTASSTAEQAQNIPDAQPDKAEEAPAESNAAETGTNETATPEAPRESNTEAAQPEAAAKPKGISMAAMAVPDVSTKATDPSRMSLRDRIAAFNNPAKNTAPPPIPRGKPLVWKRPQPTAEKPPLPVQSSAPKPGVIRRIDVPVRGEPVLASTQSSLNADDARSSIKVSLKERMAALQKNDAAQKAPPPAPPKKLRAEQVQAAQAPLSEDPEDDPEHRQAIARRMAALGGRCVAPIIPVNDPATPQKQAETPDEPVEVPETSQEPTVAPETPTEAPKEPESADAPEQQVLSVPRRAAAPRTRRAPKVQTPETAVQTPASNDTAAQHVPEPSVTDANRAETEENPKELLTESTETLNEPTRVATEADTKERESDTIPEASREISTSHETPEETSNEVVADAPPVPGALPVESATEEAGSVDLPAEDRDEPVKPSEGPISVSDVLPQVRSAPEETAPEIASAKPESTAEPHIAQEISPAIREAPREDATSALSSVEPAEDLAEHVPTAISATTADAPAPADDAPAPADDAPALAAPEPSTLVAPEPSVPAVTETDARASPEPSAPVTETGARAPPEPSAFASDAPADAEPAAPASPAPVVSATGAPTPAPAVPSRAAPTLDAPAVPVARTVPSAPAPAAPQEAPILAATPAAPSAPAPPAKDAHSAPVSLDAPLPPVPTSAASVHADPQIIPVDQAPAMQETPLPKGPAREPPKAPSASQVQPETQSAAPVVPAALLAQLDGSNEVSASISESQQAPELSSPVDGSTPVSPVAQSHVSHLPPPSRPPPSRTAPRVPQTLPSVSSRPVLPPIHTAPYMPSSSESSYDTPRIDDENALLAQLSQGAPSAESAGASDEVDYSDQCRQLEELLGDETIPEPPVPSPSVSRVTRLPSDRRPKISTRPPPSPVPSAPSSLDSPTLMPPAYSQVTSTVIDGTEPAAESLDSDAQRSVAQSLPAQEKQEQTPADTPAKTEMELEQERREAIMRRIQRIGGQRISGLPIPVRASTGDAPGRASPARQSSVHPIDGYADTSDSIISPSSACSEGAPSLRSPPVRSPPTRPPPLHGPQSPSASVPPTPALQSVAGSGVTSPMTPIVSDQPMPNPMSLPGASLARRPTRTIRKVQLKAIELDNHAIMRLDKRKNTSQDTPAPLPMDEDDLGDVGDDVPEDLGEDLGDPDLSETKMPENVGEPFQEQADTASASSVDPNVAALLEQSRKEIMSISQ</sequence>
<evidence type="ECO:0000313" key="6">
    <source>
        <dbReference type="Proteomes" id="UP001219933"/>
    </source>
</evidence>
<feature type="region of interest" description="Disordered" evidence="3">
    <location>
        <begin position="55"/>
        <end position="293"/>
    </location>
</feature>
<feature type="compositionally biased region" description="Low complexity" evidence="3">
    <location>
        <begin position="937"/>
        <end position="952"/>
    </location>
</feature>
<evidence type="ECO:0000256" key="1">
    <source>
        <dbReference type="ARBA" id="ARBA00022443"/>
    </source>
</evidence>
<feature type="compositionally biased region" description="Low complexity" evidence="3">
    <location>
        <begin position="724"/>
        <end position="752"/>
    </location>
</feature>
<feature type="compositionally biased region" description="Low complexity" evidence="3">
    <location>
        <begin position="59"/>
        <end position="69"/>
    </location>
</feature>
<feature type="region of interest" description="Disordered" evidence="3">
    <location>
        <begin position="318"/>
        <end position="1263"/>
    </location>
</feature>
<feature type="compositionally biased region" description="Polar residues" evidence="3">
    <location>
        <begin position="887"/>
        <end position="923"/>
    </location>
</feature>
<feature type="domain" description="SH3" evidence="4">
    <location>
        <begin position="1"/>
        <end position="58"/>
    </location>
</feature>
<feature type="compositionally biased region" description="Polar residues" evidence="3">
    <location>
        <begin position="863"/>
        <end position="873"/>
    </location>
</feature>
<feature type="compositionally biased region" description="Polar residues" evidence="3">
    <location>
        <begin position="1340"/>
        <end position="1350"/>
    </location>
</feature>
<name>A0AAF0EX50_9BASI</name>
<feature type="region of interest" description="Disordered" evidence="3">
    <location>
        <begin position="1284"/>
        <end position="1354"/>
    </location>
</feature>
<dbReference type="CDD" id="cd00174">
    <property type="entry name" value="SH3"/>
    <property type="match status" value="1"/>
</dbReference>
<dbReference type="Gene3D" id="2.30.30.40">
    <property type="entry name" value="SH3 Domains"/>
    <property type="match status" value="1"/>
</dbReference>
<evidence type="ECO:0000256" key="3">
    <source>
        <dbReference type="SAM" id="MobiDB-lite"/>
    </source>
</evidence>
<gene>
    <name evidence="5" type="primary">BBC1</name>
    <name evidence="5" type="ORF">MCUN1_003520</name>
</gene>
<protein>
    <submittedName>
        <fullName evidence="5">Assembly of actin patch protein</fullName>
    </submittedName>
</protein>
<feature type="compositionally biased region" description="Low complexity" evidence="3">
    <location>
        <begin position="874"/>
        <end position="884"/>
    </location>
</feature>
<feature type="compositionally biased region" description="Basic and acidic residues" evidence="3">
    <location>
        <begin position="511"/>
        <end position="537"/>
    </location>
</feature>
<feature type="compositionally biased region" description="Basic and acidic residues" evidence="3">
    <location>
        <begin position="70"/>
        <end position="80"/>
    </location>
</feature>
<feature type="compositionally biased region" description="Acidic residues" evidence="3">
    <location>
        <begin position="1299"/>
        <end position="1324"/>
    </location>
</feature>
<organism evidence="5 6">
    <name type="scientific">Malassezia cuniculi</name>
    <dbReference type="NCBI Taxonomy" id="948313"/>
    <lineage>
        <taxon>Eukaryota</taxon>
        <taxon>Fungi</taxon>
        <taxon>Dikarya</taxon>
        <taxon>Basidiomycota</taxon>
        <taxon>Ustilaginomycotina</taxon>
        <taxon>Malasseziomycetes</taxon>
        <taxon>Malasseziales</taxon>
        <taxon>Malasseziaceae</taxon>
        <taxon>Malassezia</taxon>
    </lineage>
</organism>
<dbReference type="InterPro" id="IPR001452">
    <property type="entry name" value="SH3_domain"/>
</dbReference>